<reference evidence="2" key="1">
    <citation type="submission" date="2024-06" db="EMBL/GenBank/DDBJ databases">
        <title>North American crayfish harbour diverse members of the Nudiviridae.</title>
        <authorList>
            <person name="Stratton C."/>
            <person name="Bojko J."/>
        </authorList>
    </citation>
    <scope>NUCLEOTIDE SEQUENCE</scope>
    <source>
        <strain evidence="2">142H</strain>
    </source>
</reference>
<sequence>MSATPETLLYKLNTLITDLQTLDKKKNDLDKIIIEILNYIINFFKEKKEKYLKDLADTLDTRDTSELAKNVSRIDKGIKKINTPFEKYKSLITLKKSDFLILYTQVLEIVKFSKQLLENIQKDDIKINNTTKLIKIVQLETKLRSSLIKTNKNIVKMNAFIAKYQIFINNLNTGILHYPGEANYVPVDISQTLEQIKIITLLDDENINSDYKKIMDHINRNLKSTLDTILLNTAQTLAHEDELKKFLVSLKEKTTTESEMDVDASGILASESRADTGSGNNFSSQQQSDGEDTSQYTQDASEDTVIVNEDLSLHDIKLYVKLLKTVQFDDYSPYKFKFSLIKNDTSYTIIEKNDIDHIYLYIIGNKFVEFDIDDYIKYIGNNEKITLIAYHRNADLNNNNSNITIALSYLTLRIRHKREKNKSFKDINNYSFPDDSLKYIKYFIKSKNLAEDIGAKIFSNDTSKEKIIENYLALNTFIRNEVMI</sequence>
<organism evidence="2">
    <name type="scientific">Faxonius propinquus nudivirus</name>
    <dbReference type="NCBI Taxonomy" id="3139431"/>
    <lineage>
        <taxon>Viruses</taxon>
        <taxon>Viruses incertae sedis</taxon>
        <taxon>Naldaviricetes</taxon>
        <taxon>Lefavirales</taxon>
        <taxon>Nudiviridae</taxon>
    </lineage>
</organism>
<evidence type="ECO:0000256" key="1">
    <source>
        <dbReference type="SAM" id="MobiDB-lite"/>
    </source>
</evidence>
<accession>A0AAU8GEC0</accession>
<dbReference type="EMBL" id="PP955094">
    <property type="protein sequence ID" value="XCH39340.1"/>
    <property type="molecule type" value="Genomic_DNA"/>
</dbReference>
<feature type="region of interest" description="Disordered" evidence="1">
    <location>
        <begin position="272"/>
        <end position="298"/>
    </location>
</feature>
<evidence type="ECO:0000313" key="2">
    <source>
        <dbReference type="EMBL" id="XCH39340.1"/>
    </source>
</evidence>
<protein>
    <submittedName>
        <fullName evidence="2">Uncharacterized protein</fullName>
    </submittedName>
</protein>
<gene>
    <name evidence="2" type="ORF">FpNV_095</name>
</gene>
<proteinExistence type="predicted"/>
<name>A0AAU8GEC0_9VIRU</name>